<dbReference type="InterPro" id="IPR029382">
    <property type="entry name" value="NCU-G1"/>
</dbReference>
<feature type="transmembrane region" description="Helical" evidence="11">
    <location>
        <begin position="369"/>
        <end position="395"/>
    </location>
</feature>
<proteinExistence type="inferred from homology"/>
<evidence type="ECO:0000256" key="8">
    <source>
        <dbReference type="ARBA" id="ARBA00024176"/>
    </source>
</evidence>
<dbReference type="PANTHER" id="PTHR31981">
    <property type="entry name" value="GLYCOSYLATED LYSOSOMAL MEMBRANE PROTEIN"/>
    <property type="match status" value="1"/>
</dbReference>
<keyword evidence="2 11" id="KW-0812">Transmembrane</keyword>
<gene>
    <name evidence="14" type="primary">LOC102809884</name>
</gene>
<dbReference type="RefSeq" id="XP_006811218.1">
    <property type="nucleotide sequence ID" value="XM_006811155.1"/>
</dbReference>
<evidence type="ECO:0000256" key="3">
    <source>
        <dbReference type="ARBA" id="ARBA00022729"/>
    </source>
</evidence>
<dbReference type="Pfam" id="PF15065">
    <property type="entry name" value="NCU-G1"/>
    <property type="match status" value="1"/>
</dbReference>
<comment type="subunit">
    <text evidence="10">Interacts (via lumenal domain) with lysosomal protein MFSD1; the interaction starts while both proteins are still in the endoplasmic reticulum and is required for stabilization of MFSD1 in lysosomes but has no direct effect on its targeting to lysosomes or transporter activity.</text>
</comment>
<name>A0ABM0LTX7_SACKO</name>
<evidence type="ECO:0000256" key="10">
    <source>
        <dbReference type="ARBA" id="ARBA00044960"/>
    </source>
</evidence>
<reference evidence="14" key="1">
    <citation type="submission" date="2025-08" db="UniProtKB">
        <authorList>
            <consortium name="RefSeq"/>
        </authorList>
    </citation>
    <scope>IDENTIFICATION</scope>
    <source>
        <tissue evidence="14">Testes</tissue>
    </source>
</reference>
<evidence type="ECO:0000256" key="7">
    <source>
        <dbReference type="ARBA" id="ARBA00023228"/>
    </source>
</evidence>
<keyword evidence="7" id="KW-0458">Lysosome</keyword>
<keyword evidence="6" id="KW-0325">Glycoprotein</keyword>
<dbReference type="GeneID" id="102809884"/>
<dbReference type="Proteomes" id="UP000694865">
    <property type="component" value="Unplaced"/>
</dbReference>
<protein>
    <submittedName>
        <fullName evidence="14">Lysosomal protein NCU-G1-A-like</fullName>
    </submittedName>
</protein>
<comment type="similarity">
    <text evidence="1">Belongs to the GLMP family.</text>
</comment>
<evidence type="ECO:0000256" key="4">
    <source>
        <dbReference type="ARBA" id="ARBA00022989"/>
    </source>
</evidence>
<organism evidence="13 14">
    <name type="scientific">Saccoglossus kowalevskii</name>
    <name type="common">Acorn worm</name>
    <dbReference type="NCBI Taxonomy" id="10224"/>
    <lineage>
        <taxon>Eukaryota</taxon>
        <taxon>Metazoa</taxon>
        <taxon>Hemichordata</taxon>
        <taxon>Enteropneusta</taxon>
        <taxon>Harrimaniidae</taxon>
        <taxon>Saccoglossus</taxon>
    </lineage>
</organism>
<keyword evidence="4 11" id="KW-1133">Transmembrane helix</keyword>
<evidence type="ECO:0000256" key="11">
    <source>
        <dbReference type="SAM" id="Phobius"/>
    </source>
</evidence>
<evidence type="ECO:0000313" key="14">
    <source>
        <dbReference type="RefSeq" id="XP_006811218.1"/>
    </source>
</evidence>
<dbReference type="PANTHER" id="PTHR31981:SF1">
    <property type="entry name" value="GLYCOSYLATED LYSOSOMAL MEMBRANE PROTEIN"/>
    <property type="match status" value="1"/>
</dbReference>
<evidence type="ECO:0000256" key="6">
    <source>
        <dbReference type="ARBA" id="ARBA00023180"/>
    </source>
</evidence>
<feature type="signal peptide" evidence="12">
    <location>
        <begin position="1"/>
        <end position="24"/>
    </location>
</feature>
<evidence type="ECO:0000313" key="13">
    <source>
        <dbReference type="Proteomes" id="UP000694865"/>
    </source>
</evidence>
<keyword evidence="13" id="KW-1185">Reference proteome</keyword>
<accession>A0ABM0LTX7</accession>
<feature type="chain" id="PRO_5046416310" evidence="12">
    <location>
        <begin position="25"/>
        <end position="410"/>
    </location>
</feature>
<keyword evidence="5 11" id="KW-0472">Membrane</keyword>
<sequence length="410" mass="46164">MAACSSVNVDFILLILLLVPVIAASSVHSEDRTISIVYNPNCTTDACHNTSDYKNLVYVKAEGTQDIIHYLWSSIGAPTILLVRTSKDAELRVNWDKVLNSENGGIVFVPSSEVTYSMALVISRLIEYNDSNNNADLETKNTTKHVTLLQNLQWQDMSLSINETKHTALMMTTLYQPLLKENGTISIQLRAFATHDRSDILPHLLYTSNTTQMDVSLNGLVPMYKASRFAIEMLAIKNGHNAKKNISIHMSRSIDDEYTPGMFKVYELHLPSQPPSHYGGYCQWKPVCYGNQIRDLANALEVKYYDEKYTDVYIPSSIINNYFVMDQVDMTSFNISFGTPKDGFYNATRYTGWTVNIAYGTPPEDQLSLLIIIVISAGLGLPVFLIFVGGIIICVRKRKEKYKELHLVVN</sequence>
<evidence type="ECO:0000256" key="1">
    <source>
        <dbReference type="ARBA" id="ARBA00010599"/>
    </source>
</evidence>
<evidence type="ECO:0000256" key="5">
    <source>
        <dbReference type="ARBA" id="ARBA00023136"/>
    </source>
</evidence>
<evidence type="ECO:0000256" key="9">
    <source>
        <dbReference type="ARBA" id="ARBA00024189"/>
    </source>
</evidence>
<comment type="subcellular location">
    <subcellularLocation>
        <location evidence="9">Lysosome membrane</location>
        <topology evidence="9">Single-pass type I membrane protein</topology>
        <orientation evidence="9">Lumenal side</orientation>
    </subcellularLocation>
</comment>
<keyword evidence="3 12" id="KW-0732">Signal</keyword>
<evidence type="ECO:0000256" key="12">
    <source>
        <dbReference type="SAM" id="SignalP"/>
    </source>
</evidence>
<evidence type="ECO:0000256" key="2">
    <source>
        <dbReference type="ARBA" id="ARBA00022692"/>
    </source>
</evidence>
<comment type="function">
    <text evidence="8">Required to protect lysosomal transporter MFSD1 from lysosomal proteolysis and for MFSD1 lysosomal localization.</text>
</comment>